<dbReference type="AlphaFoldDB" id="A0A2A2JL17"/>
<feature type="region of interest" description="Disordered" evidence="7">
    <location>
        <begin position="584"/>
        <end position="658"/>
    </location>
</feature>
<feature type="compositionally biased region" description="Polar residues" evidence="7">
    <location>
        <begin position="286"/>
        <end position="299"/>
    </location>
</feature>
<comment type="subcellular location">
    <subcellularLocation>
        <location evidence="1">Nucleus</location>
    </subcellularLocation>
</comment>
<feature type="compositionally biased region" description="Low complexity" evidence="7">
    <location>
        <begin position="229"/>
        <end position="278"/>
    </location>
</feature>
<organism evidence="9 10">
    <name type="scientific">Diploscapter pachys</name>
    <dbReference type="NCBI Taxonomy" id="2018661"/>
    <lineage>
        <taxon>Eukaryota</taxon>
        <taxon>Metazoa</taxon>
        <taxon>Ecdysozoa</taxon>
        <taxon>Nematoda</taxon>
        <taxon>Chromadorea</taxon>
        <taxon>Rhabditida</taxon>
        <taxon>Rhabditina</taxon>
        <taxon>Rhabditomorpha</taxon>
        <taxon>Rhabditoidea</taxon>
        <taxon>Rhabditidae</taxon>
        <taxon>Diploscapter</taxon>
    </lineage>
</organism>
<dbReference type="Proteomes" id="UP000218231">
    <property type="component" value="Unassembled WGS sequence"/>
</dbReference>
<keyword evidence="3" id="KW-0805">Transcription regulation</keyword>
<keyword evidence="5" id="KW-0804">Transcription</keyword>
<feature type="domain" description="Transcription factor AP-2 C-terminal" evidence="8">
    <location>
        <begin position="334"/>
        <end position="534"/>
    </location>
</feature>
<proteinExistence type="inferred from homology"/>
<accession>A0A2A2JL17</accession>
<keyword evidence="6" id="KW-0539">Nucleus</keyword>
<name>A0A2A2JL17_9BILA</name>
<dbReference type="GO" id="GO:0000981">
    <property type="term" value="F:DNA-binding transcription factor activity, RNA polymerase II-specific"/>
    <property type="evidence" value="ECO:0007669"/>
    <property type="project" value="TreeGrafter"/>
</dbReference>
<feature type="compositionally biased region" description="Low complexity" evidence="7">
    <location>
        <begin position="586"/>
        <end position="658"/>
    </location>
</feature>
<comment type="similarity">
    <text evidence="2">Belongs to the AP-2 family.</text>
</comment>
<feature type="region of interest" description="Disordered" evidence="7">
    <location>
        <begin position="227"/>
        <end position="310"/>
    </location>
</feature>
<comment type="caution">
    <text evidence="9">The sequence shown here is derived from an EMBL/GenBank/DDBJ whole genome shotgun (WGS) entry which is preliminary data.</text>
</comment>
<evidence type="ECO:0000256" key="1">
    <source>
        <dbReference type="ARBA" id="ARBA00004123"/>
    </source>
</evidence>
<evidence type="ECO:0000256" key="5">
    <source>
        <dbReference type="ARBA" id="ARBA00023163"/>
    </source>
</evidence>
<dbReference type="PRINTS" id="PR01748">
    <property type="entry name" value="AP2TNSCPFCT"/>
</dbReference>
<dbReference type="EMBL" id="LIAE01010381">
    <property type="protein sequence ID" value="PAV62262.1"/>
    <property type="molecule type" value="Genomic_DNA"/>
</dbReference>
<dbReference type="GO" id="GO:0000977">
    <property type="term" value="F:RNA polymerase II transcription regulatory region sequence-specific DNA binding"/>
    <property type="evidence" value="ECO:0007669"/>
    <property type="project" value="TreeGrafter"/>
</dbReference>
<evidence type="ECO:0000259" key="8">
    <source>
        <dbReference type="Pfam" id="PF03299"/>
    </source>
</evidence>
<dbReference type="GO" id="GO:0005634">
    <property type="term" value="C:nucleus"/>
    <property type="evidence" value="ECO:0007669"/>
    <property type="project" value="UniProtKB-SubCell"/>
</dbReference>
<dbReference type="PANTHER" id="PTHR10812:SF17">
    <property type="entry name" value="TRANSCRIPTION FACTOR AP-2, ISOFORM D"/>
    <property type="match status" value="1"/>
</dbReference>
<evidence type="ECO:0000313" key="10">
    <source>
        <dbReference type="Proteomes" id="UP000218231"/>
    </source>
</evidence>
<evidence type="ECO:0000256" key="2">
    <source>
        <dbReference type="ARBA" id="ARBA00007770"/>
    </source>
</evidence>
<dbReference type="Pfam" id="PF03299">
    <property type="entry name" value="TF_AP-2"/>
    <property type="match status" value="1"/>
</dbReference>
<evidence type="ECO:0000313" key="9">
    <source>
        <dbReference type="EMBL" id="PAV62262.1"/>
    </source>
</evidence>
<evidence type="ECO:0000256" key="3">
    <source>
        <dbReference type="ARBA" id="ARBA00023015"/>
    </source>
</evidence>
<evidence type="ECO:0000256" key="6">
    <source>
        <dbReference type="ARBA" id="ARBA00023242"/>
    </source>
</evidence>
<protein>
    <recommendedName>
        <fullName evidence="8">Transcription factor AP-2 C-terminal domain-containing protein</fullName>
    </recommendedName>
</protein>
<dbReference type="OrthoDB" id="6252992at2759"/>
<reference evidence="9 10" key="1">
    <citation type="journal article" date="2017" name="Curr. Biol.">
        <title>Genome architecture and evolution of a unichromosomal asexual nematode.</title>
        <authorList>
            <person name="Fradin H."/>
            <person name="Zegar C."/>
            <person name="Gutwein M."/>
            <person name="Lucas J."/>
            <person name="Kovtun M."/>
            <person name="Corcoran D."/>
            <person name="Baugh L.R."/>
            <person name="Kiontke K."/>
            <person name="Gunsalus K."/>
            <person name="Fitch D.H."/>
            <person name="Piano F."/>
        </authorList>
    </citation>
    <scope>NUCLEOTIDE SEQUENCE [LARGE SCALE GENOMIC DNA]</scope>
    <source>
        <strain evidence="9">PF1309</strain>
    </source>
</reference>
<keyword evidence="4" id="KW-0238">DNA-binding</keyword>
<gene>
    <name evidence="9" type="ORF">WR25_09366</name>
</gene>
<keyword evidence="10" id="KW-1185">Reference proteome</keyword>
<sequence length="658" mass="73054">MNSTAINEAPDSTRNESEDVNVNEAEREEGEEEVEQRPFSPTDPSEFFVMDDDERHEEKSNAENDAIGLDVRQSNTVQQWNVHQQPSTTPMHRLIQPPNPSANAFNLKSFPTQPQYSQHYQHAQFNPRACSTPIQPMIRRTPLGEVNPNIGNNRFLPSQLYSSSAQPPTPIPSLGVYDKQSIEYSAGNVPIRSLTSSPFRRNVMHPYQRQNSATEFGSRSYPMMVQQQSLSHSATTISSPSSYYPHTNSSSSAYDSSSHSIQNHPPSHSFPSTSTSSEETLDESHQSVPDSSSNSPVIYQQQQQQQAQSDYVFDDKNGLKIAAHFGQRGLHEEFEQVTGRLCLMSGCRRYKVTVGEILRRVREPETMHLSLVSGLLRKGKCSNASKELQSKLEKVGLHVPSGRRKSFGITTFTALCEEEAIHMADDFRKLILEMNTGIMARCLIGVNQNGENSVAQPKPEECMKFINRQLEGARWFIDLMSSVYNGVSNRPAEMNPPRNAAEHFICNFNLLTHGFGHNAVKSVLTHLRSMTDEMAKALGAVPVIPQRSTLQQTPTVMTYPAMPTMPHHMTFPVPPSGYFPSPPPATVSVPSTPTPSSSSPFPHHSHSASPQLPQHQSIPYPSSVVPQSYPQQNQPPSVGHSNSLYSPSTPSSSYDSQS</sequence>
<dbReference type="InterPro" id="IPR013854">
    <property type="entry name" value="TF_AP2_C"/>
</dbReference>
<dbReference type="PANTHER" id="PTHR10812">
    <property type="entry name" value="TRANSCRIPTION FACTOR AP-2"/>
    <property type="match status" value="1"/>
</dbReference>
<dbReference type="GO" id="GO:0042127">
    <property type="term" value="P:regulation of cell population proliferation"/>
    <property type="evidence" value="ECO:0007669"/>
    <property type="project" value="TreeGrafter"/>
</dbReference>
<dbReference type="STRING" id="2018661.A0A2A2JL17"/>
<feature type="region of interest" description="Disordered" evidence="7">
    <location>
        <begin position="1"/>
        <end position="67"/>
    </location>
</feature>
<dbReference type="InterPro" id="IPR004979">
    <property type="entry name" value="TF_AP2"/>
</dbReference>
<evidence type="ECO:0000256" key="7">
    <source>
        <dbReference type="SAM" id="MobiDB-lite"/>
    </source>
</evidence>
<feature type="compositionally biased region" description="Acidic residues" evidence="7">
    <location>
        <begin position="18"/>
        <end position="34"/>
    </location>
</feature>
<evidence type="ECO:0000256" key="4">
    <source>
        <dbReference type="ARBA" id="ARBA00023125"/>
    </source>
</evidence>
<feature type="compositionally biased region" description="Polar residues" evidence="7">
    <location>
        <begin position="1"/>
        <end position="10"/>
    </location>
</feature>